<dbReference type="SFLD" id="SFLDS00029">
    <property type="entry name" value="Radical_SAM"/>
    <property type="match status" value="1"/>
</dbReference>
<evidence type="ECO:0000259" key="4">
    <source>
        <dbReference type="Pfam" id="PF04055"/>
    </source>
</evidence>
<dbReference type="SUPFAM" id="SSF102114">
    <property type="entry name" value="Radical SAM enzymes"/>
    <property type="match status" value="1"/>
</dbReference>
<accession>A0A7C4BBW1</accession>
<evidence type="ECO:0000313" key="5">
    <source>
        <dbReference type="EMBL" id="HGI87593.1"/>
    </source>
</evidence>
<dbReference type="Pfam" id="PF04055">
    <property type="entry name" value="Radical_SAM"/>
    <property type="match status" value="1"/>
</dbReference>
<evidence type="ECO:0000256" key="3">
    <source>
        <dbReference type="ARBA" id="ARBA00023014"/>
    </source>
</evidence>
<feature type="domain" description="Radical SAM core" evidence="4">
    <location>
        <begin position="27"/>
        <end position="200"/>
    </location>
</feature>
<sequence length="285" mass="32535">MRFRIVEINVSSALSKSGLPDLDYALNPYVGCLHGCLYCYAKEYTKASEVVENWGWVIAVKKNLLEVLYKEVKRVRRGVVGLGTITDGYQPVEVLYKLARKSIEILVSNGFNVSIQTKSTLVLRDLDVLKRYSKQVDVGFTITSTRVDSEMSVLEPFSSPPRARIEALKKLSREGIRTWIFYGPIVPGINDDLEEVEQVLQLARETGSIVYFDKLRVKRFMWRDSFLAELAKKSLEYSWGKFMGKVLELCQRLGVVCRYGFEYSEEGGGAELFKTLDRYFAKQQG</sequence>
<organism evidence="5">
    <name type="scientific">Ignisphaera aggregans</name>
    <dbReference type="NCBI Taxonomy" id="334771"/>
    <lineage>
        <taxon>Archaea</taxon>
        <taxon>Thermoproteota</taxon>
        <taxon>Thermoprotei</taxon>
        <taxon>Desulfurococcales</taxon>
        <taxon>Desulfurococcaceae</taxon>
        <taxon>Ignisphaera</taxon>
    </lineage>
</organism>
<gene>
    <name evidence="5" type="ORF">ENV14_04275</name>
</gene>
<keyword evidence="3" id="KW-0411">Iron-sulfur</keyword>
<keyword evidence="2" id="KW-0408">Iron</keyword>
<dbReference type="Gene3D" id="3.80.30.30">
    <property type="match status" value="1"/>
</dbReference>
<evidence type="ECO:0000256" key="2">
    <source>
        <dbReference type="ARBA" id="ARBA00023004"/>
    </source>
</evidence>
<dbReference type="InterPro" id="IPR040086">
    <property type="entry name" value="MJ0683-like"/>
</dbReference>
<dbReference type="InterPro" id="IPR058240">
    <property type="entry name" value="rSAM_sf"/>
</dbReference>
<proteinExistence type="predicted"/>
<dbReference type="InterPro" id="IPR007197">
    <property type="entry name" value="rSAM"/>
</dbReference>
<reference evidence="5" key="1">
    <citation type="journal article" date="2020" name="mSystems">
        <title>Genome- and Community-Level Interaction Insights into Carbon Utilization and Element Cycling Functions of Hydrothermarchaeota in Hydrothermal Sediment.</title>
        <authorList>
            <person name="Zhou Z."/>
            <person name="Liu Y."/>
            <person name="Xu W."/>
            <person name="Pan J."/>
            <person name="Luo Z.H."/>
            <person name="Li M."/>
        </authorList>
    </citation>
    <scope>NUCLEOTIDE SEQUENCE [LARGE SCALE GENOMIC DNA]</scope>
    <source>
        <strain evidence="5">SpSt-732</strain>
    </source>
</reference>
<dbReference type="AlphaFoldDB" id="A0A7C4BBW1"/>
<dbReference type="SFLD" id="SFLDG01084">
    <property type="entry name" value="Uncharacterised_Radical_SAM_Su"/>
    <property type="match status" value="1"/>
</dbReference>
<keyword evidence="1" id="KW-0479">Metal-binding</keyword>
<dbReference type="GO" id="GO:0046872">
    <property type="term" value="F:metal ion binding"/>
    <property type="evidence" value="ECO:0007669"/>
    <property type="project" value="UniProtKB-KW"/>
</dbReference>
<dbReference type="PANTHER" id="PTHR43432:SF6">
    <property type="entry name" value="RADICAL SAM CORE DOMAIN-CONTAINING PROTEIN"/>
    <property type="match status" value="1"/>
</dbReference>
<evidence type="ECO:0000256" key="1">
    <source>
        <dbReference type="ARBA" id="ARBA00022723"/>
    </source>
</evidence>
<dbReference type="PANTHER" id="PTHR43432">
    <property type="entry name" value="SLR0285 PROTEIN"/>
    <property type="match status" value="1"/>
</dbReference>
<dbReference type="EMBL" id="DTFF01000039">
    <property type="protein sequence ID" value="HGI87593.1"/>
    <property type="molecule type" value="Genomic_DNA"/>
</dbReference>
<name>A0A7C4BBW1_9CREN</name>
<protein>
    <submittedName>
        <fullName evidence="5">Radical SAM protein</fullName>
    </submittedName>
</protein>
<comment type="caution">
    <text evidence="5">The sequence shown here is derived from an EMBL/GenBank/DDBJ whole genome shotgun (WGS) entry which is preliminary data.</text>
</comment>
<dbReference type="GO" id="GO:0051536">
    <property type="term" value="F:iron-sulfur cluster binding"/>
    <property type="evidence" value="ECO:0007669"/>
    <property type="project" value="UniProtKB-KW"/>
</dbReference>
<dbReference type="CDD" id="cd01335">
    <property type="entry name" value="Radical_SAM"/>
    <property type="match status" value="1"/>
</dbReference>
<dbReference type="GO" id="GO:0003824">
    <property type="term" value="F:catalytic activity"/>
    <property type="evidence" value="ECO:0007669"/>
    <property type="project" value="InterPro"/>
</dbReference>